<dbReference type="RefSeq" id="WP_132698997.1">
    <property type="nucleotide sequence ID" value="NZ_SLZR01000001.1"/>
</dbReference>
<keyword evidence="3" id="KW-1185">Reference proteome</keyword>
<evidence type="ECO:0000313" key="3">
    <source>
        <dbReference type="Proteomes" id="UP000295793"/>
    </source>
</evidence>
<sequence length="218" mass="22939">MKKLKLLSGVICAGAMSFGIAQAQSFDFDGMTAGQSIDKADATFSVINLDGSDISAIVSSEQAYSGSNSVKLMDGSATTKPYLHKAFANGAAAEGKVSVKVYTAGSNGKSTYVAIGKDVTVDGVERYLEIQSTGSGKVKFEAGKSDPEISQVQRDTWNEYVIEWAEGSFSLTINGELIEDGLPIVDPDNVPTGIVIYTGDNKSTGNVAYVDDLSSDLF</sequence>
<dbReference type="AlphaFoldDB" id="A0A4V2UKD1"/>
<feature type="signal peptide" evidence="1">
    <location>
        <begin position="1"/>
        <end position="23"/>
    </location>
</feature>
<evidence type="ECO:0000313" key="2">
    <source>
        <dbReference type="EMBL" id="TCS43873.1"/>
    </source>
</evidence>
<comment type="caution">
    <text evidence="2">The sequence shown here is derived from an EMBL/GenBank/DDBJ whole genome shotgun (WGS) entry which is preliminary data.</text>
</comment>
<keyword evidence="1" id="KW-0732">Signal</keyword>
<dbReference type="Proteomes" id="UP000295793">
    <property type="component" value="Unassembled WGS sequence"/>
</dbReference>
<feature type="chain" id="PRO_5020990691" description="Concanavalin A-like lectin/glucanase superfamily protein" evidence="1">
    <location>
        <begin position="24"/>
        <end position="218"/>
    </location>
</feature>
<reference evidence="2 3" key="1">
    <citation type="submission" date="2019-03" db="EMBL/GenBank/DDBJ databases">
        <title>Genomic Encyclopedia of Archaeal and Bacterial Type Strains, Phase II (KMG-II): from individual species to whole genera.</title>
        <authorList>
            <person name="Goeker M."/>
        </authorList>
    </citation>
    <scope>NUCLEOTIDE SEQUENCE [LARGE SCALE GENOMIC DNA]</scope>
    <source>
        <strain evidence="2 3">DSM 15388</strain>
    </source>
</reference>
<name>A0A4V2UKD1_9GAMM</name>
<protein>
    <recommendedName>
        <fullName evidence="4">Concanavalin A-like lectin/glucanase superfamily protein</fullName>
    </recommendedName>
</protein>
<gene>
    <name evidence="2" type="ORF">BCF53_101216</name>
</gene>
<dbReference type="OrthoDB" id="5906392at2"/>
<evidence type="ECO:0008006" key="4">
    <source>
        <dbReference type="Google" id="ProtNLM"/>
    </source>
</evidence>
<organism evidence="2 3">
    <name type="scientific">Reinekea marinisedimentorum</name>
    <dbReference type="NCBI Taxonomy" id="230495"/>
    <lineage>
        <taxon>Bacteria</taxon>
        <taxon>Pseudomonadati</taxon>
        <taxon>Pseudomonadota</taxon>
        <taxon>Gammaproteobacteria</taxon>
        <taxon>Oceanospirillales</taxon>
        <taxon>Saccharospirillaceae</taxon>
        <taxon>Reinekea</taxon>
    </lineage>
</organism>
<evidence type="ECO:0000256" key="1">
    <source>
        <dbReference type="SAM" id="SignalP"/>
    </source>
</evidence>
<accession>A0A4V2UKD1</accession>
<dbReference type="EMBL" id="SLZR01000001">
    <property type="protein sequence ID" value="TCS43873.1"/>
    <property type="molecule type" value="Genomic_DNA"/>
</dbReference>
<proteinExistence type="predicted"/>